<dbReference type="InterPro" id="IPR036291">
    <property type="entry name" value="NAD(P)-bd_dom_sf"/>
</dbReference>
<comment type="caution">
    <text evidence="4">The sequence shown here is derived from an EMBL/GenBank/DDBJ whole genome shotgun (WGS) entry which is preliminary data.</text>
</comment>
<keyword evidence="2" id="KW-0560">Oxidoreductase</keyword>
<comment type="similarity">
    <text evidence="1 3">Belongs to the short-chain dehydrogenases/reductases (SDR) family.</text>
</comment>
<evidence type="ECO:0000313" key="4">
    <source>
        <dbReference type="EMBL" id="PKD44141.1"/>
    </source>
</evidence>
<protein>
    <submittedName>
        <fullName evidence="4">NAD-binding protein</fullName>
    </submittedName>
</protein>
<evidence type="ECO:0000256" key="1">
    <source>
        <dbReference type="ARBA" id="ARBA00006484"/>
    </source>
</evidence>
<dbReference type="PRINTS" id="PR00080">
    <property type="entry name" value="SDRFAMILY"/>
</dbReference>
<dbReference type="EMBL" id="PISP01000001">
    <property type="protein sequence ID" value="PKD44141.1"/>
    <property type="molecule type" value="Genomic_DNA"/>
</dbReference>
<dbReference type="PRINTS" id="PR00081">
    <property type="entry name" value="GDHRDH"/>
</dbReference>
<name>A0A2N0VIY4_9BACT</name>
<proteinExistence type="inferred from homology"/>
<evidence type="ECO:0000313" key="5">
    <source>
        <dbReference type="Proteomes" id="UP000233398"/>
    </source>
</evidence>
<dbReference type="SUPFAM" id="SSF51735">
    <property type="entry name" value="NAD(P)-binding Rossmann-fold domains"/>
    <property type="match status" value="1"/>
</dbReference>
<sequence length="241" mass="26742">MELKNKIAIVTGASSGIGTAFSEKLIRKGATVYGLARRLNKLKEIQSKLGEQFIPVQMDVTKHQDVEAWVTEQFTDDKNLPHILVNNAGLAKFGNVDDLSVEDWDTMVNTNLNGIFYLTRVIVPLMKQNPNHCHIINIASVAGLLGNPQISGYNATKFGVRGFSEALFKELRYDKIKVSTMFPGSIATDFFDKVGSETHSNMMQPGDVADTLVHLLETPDNLLINEVTMRPLNPKNPDIKE</sequence>
<organism evidence="4 5">
    <name type="scientific">Rhodohalobacter barkolensis</name>
    <dbReference type="NCBI Taxonomy" id="2053187"/>
    <lineage>
        <taxon>Bacteria</taxon>
        <taxon>Pseudomonadati</taxon>
        <taxon>Balneolota</taxon>
        <taxon>Balneolia</taxon>
        <taxon>Balneolales</taxon>
        <taxon>Balneolaceae</taxon>
        <taxon>Rhodohalobacter</taxon>
    </lineage>
</organism>
<dbReference type="Gene3D" id="3.40.50.720">
    <property type="entry name" value="NAD(P)-binding Rossmann-like Domain"/>
    <property type="match status" value="1"/>
</dbReference>
<accession>A0A2N0VIY4</accession>
<dbReference type="InterPro" id="IPR002347">
    <property type="entry name" value="SDR_fam"/>
</dbReference>
<dbReference type="Proteomes" id="UP000233398">
    <property type="component" value="Unassembled WGS sequence"/>
</dbReference>
<gene>
    <name evidence="4" type="ORF">CWD77_01340</name>
</gene>
<dbReference type="PANTHER" id="PTHR43115">
    <property type="entry name" value="DEHYDROGENASE/REDUCTASE SDR FAMILY MEMBER 11"/>
    <property type="match status" value="1"/>
</dbReference>
<dbReference type="RefSeq" id="WP_101071432.1">
    <property type="nucleotide sequence ID" value="NZ_PISP01000001.1"/>
</dbReference>
<keyword evidence="5" id="KW-1185">Reference proteome</keyword>
<dbReference type="FunFam" id="3.40.50.720:FF:000047">
    <property type="entry name" value="NADP-dependent L-serine/L-allo-threonine dehydrogenase"/>
    <property type="match status" value="1"/>
</dbReference>
<reference evidence="4 5" key="1">
    <citation type="submission" date="2017-11" db="EMBL/GenBank/DDBJ databases">
        <title>Rhodohalobacter 15182 sp. nov., isolated from a salt lake.</title>
        <authorList>
            <person name="Han S."/>
        </authorList>
    </citation>
    <scope>NUCLEOTIDE SEQUENCE [LARGE SCALE GENOMIC DNA]</scope>
    <source>
        <strain evidence="4 5">15182</strain>
    </source>
</reference>
<dbReference type="OrthoDB" id="9775296at2"/>
<dbReference type="GO" id="GO:0016616">
    <property type="term" value="F:oxidoreductase activity, acting on the CH-OH group of donors, NAD or NADP as acceptor"/>
    <property type="evidence" value="ECO:0007669"/>
    <property type="project" value="UniProtKB-ARBA"/>
</dbReference>
<evidence type="ECO:0000256" key="3">
    <source>
        <dbReference type="RuleBase" id="RU000363"/>
    </source>
</evidence>
<evidence type="ECO:0000256" key="2">
    <source>
        <dbReference type="ARBA" id="ARBA00023002"/>
    </source>
</evidence>
<dbReference type="PANTHER" id="PTHR43115:SF4">
    <property type="entry name" value="DEHYDROGENASE_REDUCTASE SDR FAMILY MEMBER 11"/>
    <property type="match status" value="1"/>
</dbReference>
<dbReference type="CDD" id="cd05233">
    <property type="entry name" value="SDR_c"/>
    <property type="match status" value="1"/>
</dbReference>
<dbReference type="Pfam" id="PF00106">
    <property type="entry name" value="adh_short"/>
    <property type="match status" value="1"/>
</dbReference>
<dbReference type="AlphaFoldDB" id="A0A2N0VIY4"/>